<proteinExistence type="predicted"/>
<reference evidence="1" key="2">
    <citation type="journal article" date="2022" name="New Phytol.">
        <title>Evolutionary transition to the ectomycorrhizal habit in the genomes of a hyperdiverse lineage of mushroom-forming fungi.</title>
        <authorList>
            <person name="Looney B."/>
            <person name="Miyauchi S."/>
            <person name="Morin E."/>
            <person name="Drula E."/>
            <person name="Courty P.E."/>
            <person name="Kohler A."/>
            <person name="Kuo A."/>
            <person name="LaButti K."/>
            <person name="Pangilinan J."/>
            <person name="Lipzen A."/>
            <person name="Riley R."/>
            <person name="Andreopoulos W."/>
            <person name="He G."/>
            <person name="Johnson J."/>
            <person name="Nolan M."/>
            <person name="Tritt A."/>
            <person name="Barry K.W."/>
            <person name="Grigoriev I.V."/>
            <person name="Nagy L.G."/>
            <person name="Hibbett D."/>
            <person name="Henrissat B."/>
            <person name="Matheny P.B."/>
            <person name="Labbe J."/>
            <person name="Martin F.M."/>
        </authorList>
    </citation>
    <scope>NUCLEOTIDE SEQUENCE</scope>
    <source>
        <strain evidence="1">FP105234-sp</strain>
    </source>
</reference>
<reference evidence="1" key="1">
    <citation type="submission" date="2021-02" db="EMBL/GenBank/DDBJ databases">
        <authorList>
            <consortium name="DOE Joint Genome Institute"/>
            <person name="Ahrendt S."/>
            <person name="Looney B.P."/>
            <person name="Miyauchi S."/>
            <person name="Morin E."/>
            <person name="Drula E."/>
            <person name="Courty P.E."/>
            <person name="Chicoki N."/>
            <person name="Fauchery L."/>
            <person name="Kohler A."/>
            <person name="Kuo A."/>
            <person name="Labutti K."/>
            <person name="Pangilinan J."/>
            <person name="Lipzen A."/>
            <person name="Riley R."/>
            <person name="Andreopoulos W."/>
            <person name="He G."/>
            <person name="Johnson J."/>
            <person name="Barry K.W."/>
            <person name="Grigoriev I.V."/>
            <person name="Nagy L."/>
            <person name="Hibbett D."/>
            <person name="Henrissat B."/>
            <person name="Matheny P.B."/>
            <person name="Labbe J."/>
            <person name="Martin F."/>
        </authorList>
    </citation>
    <scope>NUCLEOTIDE SEQUENCE</scope>
    <source>
        <strain evidence="1">FP105234-sp</strain>
    </source>
</reference>
<accession>A0ACB8RH08</accession>
<protein>
    <submittedName>
        <fullName evidence="1">Uncharacterized protein</fullName>
    </submittedName>
</protein>
<gene>
    <name evidence="1" type="ORF">FA95DRAFT_1563331</name>
</gene>
<feature type="non-terminal residue" evidence="1">
    <location>
        <position position="192"/>
    </location>
</feature>
<dbReference type="Proteomes" id="UP000814033">
    <property type="component" value="Unassembled WGS sequence"/>
</dbReference>
<keyword evidence="2" id="KW-1185">Reference proteome</keyword>
<evidence type="ECO:0000313" key="2">
    <source>
        <dbReference type="Proteomes" id="UP000814033"/>
    </source>
</evidence>
<dbReference type="EMBL" id="MU276019">
    <property type="protein sequence ID" value="KAI0043414.1"/>
    <property type="molecule type" value="Genomic_DNA"/>
</dbReference>
<comment type="caution">
    <text evidence="1">The sequence shown here is derived from an EMBL/GenBank/DDBJ whole genome shotgun (WGS) entry which is preliminary data.</text>
</comment>
<evidence type="ECO:0000313" key="1">
    <source>
        <dbReference type="EMBL" id="KAI0043414.1"/>
    </source>
</evidence>
<organism evidence="1 2">
    <name type="scientific">Auriscalpium vulgare</name>
    <dbReference type="NCBI Taxonomy" id="40419"/>
    <lineage>
        <taxon>Eukaryota</taxon>
        <taxon>Fungi</taxon>
        <taxon>Dikarya</taxon>
        <taxon>Basidiomycota</taxon>
        <taxon>Agaricomycotina</taxon>
        <taxon>Agaricomycetes</taxon>
        <taxon>Russulales</taxon>
        <taxon>Auriscalpiaceae</taxon>
        <taxon>Auriscalpium</taxon>
    </lineage>
</organism>
<sequence>MRARVRIAVPKCALLVAHNLLHASHPRFTTTAAAAYDAFLNDRVGAGTRPARVPLAALRFHSAGFQRSRAQPGRTQRVCSRLFCSSKLTTPSFHPATSYTRLLALRVPRPLRQRRLRLRDRVPRRQCAHGALAAAARDARRVRRRARATPLARAPARRPHAPVRADRRAAVRLPGRPAYVSPSLPSSPHSAL</sequence>
<name>A0ACB8RH08_9AGAM</name>